<sequence length="389" mass="44912">MLLDIGIMDIEQSNDFLGSLWAELENEFGQCQCFSYEPRKDKKAKKIHFGIMDIGITSLNIGITYKHNGSIVNLFFEDVDTKQELEAGSPLGQRLRQVVRKARKNKGAYKKFFVKIGIKSHPSLSSYKGENFTTRVSSDGFTDITFPIYAHGESQVRSKLFPKLKQIMDFLSVETDFPFERDYAYYTGQKLEEISPKEVYQVPISINDSFTYQPFVRNGYIVISEIGQRFVDYIANTDKLDKDLALFLKACSHYHTARKHDNKLTEIATTLYLSALEVTTLIGFQEETCKECSQPKYQISKRVRGLAEKYLNADAAKGFIEYYDKRSKYLHRGEMLSEDSLSSYSFPMLDKDSEHGCKMGAHINLMDIRENTGYMLREFYKEYFVNKCL</sequence>
<gene>
    <name evidence="1" type="ORF">BWGO95_04605</name>
</gene>
<dbReference type="AlphaFoldDB" id="A0A1G4EN26"/>
<reference evidence="1 2" key="1">
    <citation type="submission" date="2016-08" db="EMBL/GenBank/DDBJ databases">
        <authorList>
            <person name="Seilhamer J.J."/>
        </authorList>
    </citation>
    <scope>NUCLEOTIDE SEQUENCE [LARGE SCALE GENOMIC DNA]</scope>
    <source>
        <strain evidence="1 2">SDA_GO95</strain>
    </source>
</reference>
<accession>A0A1G4EN26</accession>
<evidence type="ECO:0008006" key="3">
    <source>
        <dbReference type="Google" id="ProtNLM"/>
    </source>
</evidence>
<evidence type="ECO:0000313" key="2">
    <source>
        <dbReference type="Proteomes" id="UP000195696"/>
    </source>
</evidence>
<organism evidence="1 2">
    <name type="scientific">Bacillus mycoides</name>
    <dbReference type="NCBI Taxonomy" id="1405"/>
    <lineage>
        <taxon>Bacteria</taxon>
        <taxon>Bacillati</taxon>
        <taxon>Bacillota</taxon>
        <taxon>Bacilli</taxon>
        <taxon>Bacillales</taxon>
        <taxon>Bacillaceae</taxon>
        <taxon>Bacillus</taxon>
        <taxon>Bacillus cereus group</taxon>
    </lineage>
</organism>
<dbReference type="Proteomes" id="UP000195696">
    <property type="component" value="Unassembled WGS sequence"/>
</dbReference>
<evidence type="ECO:0000313" key="1">
    <source>
        <dbReference type="EMBL" id="SCB70435.1"/>
    </source>
</evidence>
<name>A0A1G4EN26_BACMY</name>
<dbReference type="RefSeq" id="WP_016106263.1">
    <property type="nucleotide sequence ID" value="NZ_FMAK01000052.1"/>
</dbReference>
<dbReference type="EMBL" id="FMAK01000052">
    <property type="protein sequence ID" value="SCB70435.1"/>
    <property type="molecule type" value="Genomic_DNA"/>
</dbReference>
<protein>
    <recommendedName>
        <fullName evidence="3">Apea-like HEPN domain-containing protein</fullName>
    </recommendedName>
</protein>
<proteinExistence type="predicted"/>